<dbReference type="InterPro" id="IPR029058">
    <property type="entry name" value="AB_hydrolase_fold"/>
</dbReference>
<dbReference type="SUPFAM" id="SSF53474">
    <property type="entry name" value="alpha/beta-Hydrolases"/>
    <property type="match status" value="1"/>
</dbReference>
<keyword evidence="6" id="KW-1185">Reference proteome</keyword>
<feature type="compositionally biased region" description="Basic residues" evidence="3">
    <location>
        <begin position="513"/>
        <end position="534"/>
    </location>
</feature>
<dbReference type="Proteomes" id="UP000479190">
    <property type="component" value="Unassembled WGS sequence"/>
</dbReference>
<dbReference type="GO" id="GO:0016042">
    <property type="term" value="P:lipid catabolic process"/>
    <property type="evidence" value="ECO:0007669"/>
    <property type="project" value="UniProtKB-KW"/>
</dbReference>
<dbReference type="Pfam" id="PF00561">
    <property type="entry name" value="Abhydrolase_1"/>
    <property type="match status" value="1"/>
</dbReference>
<accession>A0A6H5I7L5</accession>
<organism evidence="5 6">
    <name type="scientific">Trichogramma brassicae</name>
    <dbReference type="NCBI Taxonomy" id="86971"/>
    <lineage>
        <taxon>Eukaryota</taxon>
        <taxon>Metazoa</taxon>
        <taxon>Ecdysozoa</taxon>
        <taxon>Arthropoda</taxon>
        <taxon>Hexapoda</taxon>
        <taxon>Insecta</taxon>
        <taxon>Pterygota</taxon>
        <taxon>Neoptera</taxon>
        <taxon>Endopterygota</taxon>
        <taxon>Hymenoptera</taxon>
        <taxon>Apocrita</taxon>
        <taxon>Proctotrupomorpha</taxon>
        <taxon>Chalcidoidea</taxon>
        <taxon>Trichogrammatidae</taxon>
        <taxon>Trichogramma</taxon>
    </lineage>
</organism>
<evidence type="ECO:0000259" key="4">
    <source>
        <dbReference type="Pfam" id="PF00561"/>
    </source>
</evidence>
<gene>
    <name evidence="5" type="ORF">TBRA_LOCUS5815</name>
</gene>
<evidence type="ECO:0000256" key="3">
    <source>
        <dbReference type="SAM" id="MobiDB-lite"/>
    </source>
</evidence>
<keyword evidence="1" id="KW-0442">Lipid degradation</keyword>
<reference evidence="5 6" key="1">
    <citation type="submission" date="2020-02" db="EMBL/GenBank/DDBJ databases">
        <authorList>
            <person name="Ferguson B K."/>
        </authorList>
    </citation>
    <scope>NUCLEOTIDE SEQUENCE [LARGE SCALE GENOMIC DNA]</scope>
</reference>
<evidence type="ECO:0000256" key="2">
    <source>
        <dbReference type="ARBA" id="ARBA00023098"/>
    </source>
</evidence>
<evidence type="ECO:0000313" key="5">
    <source>
        <dbReference type="EMBL" id="CAB0033917.1"/>
    </source>
</evidence>
<keyword evidence="2" id="KW-0443">Lipid metabolism</keyword>
<feature type="region of interest" description="Disordered" evidence="3">
    <location>
        <begin position="513"/>
        <end position="567"/>
    </location>
</feature>
<dbReference type="AlphaFoldDB" id="A0A6H5I7L5"/>
<dbReference type="EMBL" id="CADCXV010000728">
    <property type="protein sequence ID" value="CAB0033917.1"/>
    <property type="molecule type" value="Genomic_DNA"/>
</dbReference>
<dbReference type="OrthoDB" id="9974421at2759"/>
<protein>
    <recommendedName>
        <fullName evidence="4">AB hydrolase-1 domain-containing protein</fullName>
    </recommendedName>
</protein>
<dbReference type="Gene3D" id="3.40.50.1820">
    <property type="entry name" value="alpha/beta hydrolase"/>
    <property type="match status" value="1"/>
</dbReference>
<sequence length="854" mass="98399">MGFRKRVKERLAIFICQASRVYQEHRFQRGAAMRWWHCIRRAAGGQRRNIKATRLKTRGRKSTISDENTMPIAIRMIYCVHRSTVSIPYFCEIITYHQRPERRENFAMRTLELENCEDDNVFKFRISYRPHGPMTANESLRALTMIQFLEPDGSAMRHLLSSLHWRRRVREAGRRSSPRRRRLFFHRATKTAGAESTSLELITNSLERCHRTRSDDSEIKSKKMNNLYKRMQKHQLDFYQGLDCNTNNTKEVYVRKINENRRVVIALQGFPYTRGFELIRAGPPREYTYARMCVYACVCVHSSKRRKKNSGLSLSKKSMWADYMFGANPSSVMIVSNRLDKKLTSNVTSMKFIKTANPSNVRYTYEQEGTLKIQISTACHSATISQSCSAAASVAHASQIEAEIRSRQSFPIKSYTCTPRHSERTRAAGGGWIEQNLITMEDVGRLENGLSRTIYSYAYMLYMVRVRLGARRHSRYIPHTRAVVAAAMVQASTRLPVKQCSSSSRCTRLHIHTYPRKTKSKRREKQKLAKKTKRPVSNEKNKEKQLHSATHALHRPKQTTTTGRKCGPRETSLWRVACVTIFKRGLKARCVKRAKRDEKEDSSGARSKCLRDASTEPIVKKFNYPVEKHKITTEDGYRLLAYRIPGHKVNPSKEKKTPVLLIPGAFCISTQWIVRGPGIDLAYLLADEGYDVWMSNNRGTGLARAHVSLDPDYDAEYWNFSWHEMGVYDHPANIDYILNATGKEAVIYIGHSMGTTSSYVLLSTRPEYNDKVALAISLAPVAYWYQPLHPIVNALKPLVNRIQNVYYLAKDIPNLETVEAVPDHKFTHLDFIFAKDVKTLLNDRLMQMMAKYST</sequence>
<dbReference type="PANTHER" id="PTHR11005">
    <property type="entry name" value="LYSOSOMAL ACID LIPASE-RELATED"/>
    <property type="match status" value="1"/>
</dbReference>
<evidence type="ECO:0000313" key="6">
    <source>
        <dbReference type="Proteomes" id="UP000479190"/>
    </source>
</evidence>
<feature type="compositionally biased region" description="Basic and acidic residues" evidence="3">
    <location>
        <begin position="536"/>
        <end position="546"/>
    </location>
</feature>
<dbReference type="InterPro" id="IPR000073">
    <property type="entry name" value="AB_hydrolase_1"/>
</dbReference>
<evidence type="ECO:0000256" key="1">
    <source>
        <dbReference type="ARBA" id="ARBA00022963"/>
    </source>
</evidence>
<name>A0A6H5I7L5_9HYME</name>
<feature type="domain" description="AB hydrolase-1" evidence="4">
    <location>
        <begin position="658"/>
        <end position="826"/>
    </location>
</feature>
<proteinExistence type="predicted"/>